<gene>
    <name evidence="5" type="ORF">DI556_08670</name>
</gene>
<organism evidence="5 6">
    <name type="scientific">Rhodovulum sulfidophilum</name>
    <name type="common">Rhodobacter sulfidophilus</name>
    <dbReference type="NCBI Taxonomy" id="35806"/>
    <lineage>
        <taxon>Bacteria</taxon>
        <taxon>Pseudomonadati</taxon>
        <taxon>Pseudomonadota</taxon>
        <taxon>Alphaproteobacteria</taxon>
        <taxon>Rhodobacterales</taxon>
        <taxon>Paracoccaceae</taxon>
        <taxon>Rhodovulum</taxon>
    </lineage>
</organism>
<dbReference type="Gene3D" id="3.30.300.30">
    <property type="match status" value="1"/>
</dbReference>
<comment type="caution">
    <text evidence="5">The sequence shown here is derived from an EMBL/GenBank/DDBJ whole genome shotgun (WGS) entry which is preliminary data.</text>
</comment>
<dbReference type="InterPro" id="IPR000873">
    <property type="entry name" value="AMP-dep_synth/lig_dom"/>
</dbReference>
<dbReference type="InterPro" id="IPR045851">
    <property type="entry name" value="AMP-bd_C_sf"/>
</dbReference>
<evidence type="ECO:0000313" key="5">
    <source>
        <dbReference type="EMBL" id="PZQ50202.1"/>
    </source>
</evidence>
<dbReference type="GO" id="GO:0031956">
    <property type="term" value="F:medium-chain fatty acid-CoA ligase activity"/>
    <property type="evidence" value="ECO:0007669"/>
    <property type="project" value="TreeGrafter"/>
</dbReference>
<keyword evidence="2" id="KW-0436">Ligase</keyword>
<evidence type="ECO:0000259" key="4">
    <source>
        <dbReference type="Pfam" id="PF13193"/>
    </source>
</evidence>
<evidence type="ECO:0000256" key="2">
    <source>
        <dbReference type="ARBA" id="ARBA00022598"/>
    </source>
</evidence>
<dbReference type="SUPFAM" id="SSF56801">
    <property type="entry name" value="Acetyl-CoA synthetase-like"/>
    <property type="match status" value="1"/>
</dbReference>
<comment type="similarity">
    <text evidence="1">Belongs to the ATP-dependent AMP-binding enzyme family.</text>
</comment>
<dbReference type="Pfam" id="PF00501">
    <property type="entry name" value="AMP-binding"/>
    <property type="match status" value="1"/>
</dbReference>
<dbReference type="Gene3D" id="3.40.50.12780">
    <property type="entry name" value="N-terminal domain of ligase-like"/>
    <property type="match status" value="1"/>
</dbReference>
<dbReference type="EMBL" id="QFPW01000005">
    <property type="protein sequence ID" value="PZQ50202.1"/>
    <property type="molecule type" value="Genomic_DNA"/>
</dbReference>
<dbReference type="AlphaFoldDB" id="A0A2W5N9N2"/>
<feature type="domain" description="AMP-dependent synthetase/ligase" evidence="3">
    <location>
        <begin position="39"/>
        <end position="233"/>
    </location>
</feature>
<protein>
    <submittedName>
        <fullName evidence="5">AMP-dependent synthetase</fullName>
    </submittedName>
</protein>
<dbReference type="InterPro" id="IPR025110">
    <property type="entry name" value="AMP-bd_C"/>
</dbReference>
<sequence>MGRGARDQNRAAVTALLDCLTHRRGIEARLEAPFIRPRTEAGPVLCCRTSGSSGRVKTIRRSQASWIASFEVNRDLFGLSDRDVYGVLGQLGHSLALYATLEALHLGAGLRVLAGDSPRAQARQLAEAEVSVLYATPTQLRQLGGADAGSLPSVRHVFCGGGAMDPAGRAELAELCPGARLREFYGASETSFIAIADADTPEGSVGRAYPGARLEIRDGGEIWVAGPYLFDGYDGPNAPEVRRDGDFVSVGDLGHLDAAGYLFLRGRLSRMVKVADQNLSLDAVEAVLAASGAAICAAVAVPDARRGQAVVAVIEGPPDEALASRLRRACRDTLGAHAGPRFIRFVPRMPLLASGKPDLVQLARSFGGP</sequence>
<feature type="domain" description="AMP-binding enzyme C-terminal" evidence="4">
    <location>
        <begin position="285"/>
        <end position="356"/>
    </location>
</feature>
<reference evidence="5 6" key="1">
    <citation type="submission" date="2017-08" db="EMBL/GenBank/DDBJ databases">
        <title>Infants hospitalized years apart are colonized by the same room-sourced microbial strains.</title>
        <authorList>
            <person name="Brooks B."/>
            <person name="Olm M.R."/>
            <person name="Firek B.A."/>
            <person name="Baker R."/>
            <person name="Thomas B.C."/>
            <person name="Morowitz M.J."/>
            <person name="Banfield J.F."/>
        </authorList>
    </citation>
    <scope>NUCLEOTIDE SEQUENCE [LARGE SCALE GENOMIC DNA]</scope>
    <source>
        <strain evidence="5">S2_005_002_R2_34</strain>
    </source>
</reference>
<dbReference type="CDD" id="cd04433">
    <property type="entry name" value="AFD_class_I"/>
    <property type="match status" value="1"/>
</dbReference>
<dbReference type="PANTHER" id="PTHR43201:SF5">
    <property type="entry name" value="MEDIUM-CHAIN ACYL-COA LIGASE ACSF2, MITOCHONDRIAL"/>
    <property type="match status" value="1"/>
</dbReference>
<proteinExistence type="inferred from homology"/>
<name>A0A2W5N9N2_RHOSU</name>
<accession>A0A2W5N9N2</accession>
<dbReference type="Proteomes" id="UP000249185">
    <property type="component" value="Unassembled WGS sequence"/>
</dbReference>
<dbReference type="PANTHER" id="PTHR43201">
    <property type="entry name" value="ACYL-COA SYNTHETASE"/>
    <property type="match status" value="1"/>
</dbReference>
<evidence type="ECO:0000259" key="3">
    <source>
        <dbReference type="Pfam" id="PF00501"/>
    </source>
</evidence>
<evidence type="ECO:0000256" key="1">
    <source>
        <dbReference type="ARBA" id="ARBA00006432"/>
    </source>
</evidence>
<dbReference type="InterPro" id="IPR042099">
    <property type="entry name" value="ANL_N_sf"/>
</dbReference>
<dbReference type="Pfam" id="PF13193">
    <property type="entry name" value="AMP-binding_C"/>
    <property type="match status" value="1"/>
</dbReference>
<dbReference type="GO" id="GO:0006631">
    <property type="term" value="P:fatty acid metabolic process"/>
    <property type="evidence" value="ECO:0007669"/>
    <property type="project" value="TreeGrafter"/>
</dbReference>
<evidence type="ECO:0000313" key="6">
    <source>
        <dbReference type="Proteomes" id="UP000249185"/>
    </source>
</evidence>